<organism evidence="2 3">
    <name type="scientific">Rubrobacter marinus</name>
    <dbReference type="NCBI Taxonomy" id="2653852"/>
    <lineage>
        <taxon>Bacteria</taxon>
        <taxon>Bacillati</taxon>
        <taxon>Actinomycetota</taxon>
        <taxon>Rubrobacteria</taxon>
        <taxon>Rubrobacterales</taxon>
        <taxon>Rubrobacteraceae</taxon>
        <taxon>Rubrobacter</taxon>
    </lineage>
</organism>
<evidence type="ECO:0000313" key="2">
    <source>
        <dbReference type="EMBL" id="QIN80248.1"/>
    </source>
</evidence>
<reference evidence="2 3" key="1">
    <citation type="submission" date="2019-10" db="EMBL/GenBank/DDBJ databases">
        <title>Rubrobacter sp nov SCSIO 52915 isolated from a deep-sea sediment in the South China Sea.</title>
        <authorList>
            <person name="Chen R.W."/>
        </authorList>
    </citation>
    <scope>NUCLEOTIDE SEQUENCE [LARGE SCALE GENOMIC DNA]</scope>
    <source>
        <strain evidence="2 3">SCSIO 52915</strain>
    </source>
</reference>
<dbReference type="KEGG" id="rmar:GBA65_18925"/>
<evidence type="ECO:0000313" key="3">
    <source>
        <dbReference type="Proteomes" id="UP000502706"/>
    </source>
</evidence>
<dbReference type="InterPro" id="IPR026634">
    <property type="entry name" value="TPST-like"/>
</dbReference>
<dbReference type="EMBL" id="CP045121">
    <property type="protein sequence ID" value="QIN80248.1"/>
    <property type="molecule type" value="Genomic_DNA"/>
</dbReference>
<dbReference type="GO" id="GO:0008476">
    <property type="term" value="F:protein-tyrosine sulfotransferase activity"/>
    <property type="evidence" value="ECO:0007669"/>
    <property type="project" value="InterPro"/>
</dbReference>
<accession>A0A6G8Q1C4</accession>
<evidence type="ECO:0000256" key="1">
    <source>
        <dbReference type="ARBA" id="ARBA00022679"/>
    </source>
</evidence>
<dbReference type="Proteomes" id="UP000502706">
    <property type="component" value="Chromosome"/>
</dbReference>
<dbReference type="Pfam" id="PF13469">
    <property type="entry name" value="Sulfotransfer_3"/>
    <property type="match status" value="1"/>
</dbReference>
<dbReference type="PANTHER" id="PTHR12788">
    <property type="entry name" value="PROTEIN-TYROSINE SULFOTRANSFERASE 2"/>
    <property type="match status" value="1"/>
</dbReference>
<gene>
    <name evidence="2" type="ORF">GBA65_18925</name>
</gene>
<protein>
    <submittedName>
        <fullName evidence="2">Sulfotransferase</fullName>
    </submittedName>
</protein>
<dbReference type="SUPFAM" id="SSF52540">
    <property type="entry name" value="P-loop containing nucleoside triphosphate hydrolases"/>
    <property type="match status" value="1"/>
</dbReference>
<proteinExistence type="predicted"/>
<dbReference type="InterPro" id="IPR027417">
    <property type="entry name" value="P-loop_NTPase"/>
</dbReference>
<dbReference type="PANTHER" id="PTHR12788:SF8">
    <property type="entry name" value="PROTEIN-TYROSINE SULFOTRANSFERASE"/>
    <property type="match status" value="1"/>
</dbReference>
<dbReference type="AlphaFoldDB" id="A0A6G8Q1C4"/>
<dbReference type="Gene3D" id="3.40.50.300">
    <property type="entry name" value="P-loop containing nucleotide triphosphate hydrolases"/>
    <property type="match status" value="1"/>
</dbReference>
<name>A0A6G8Q1C4_9ACTN</name>
<sequence>MRETLATGVRKASRGLDLAGSYLRSSFEGRRNRELFAGVETYCMFVGYPKSGHSLFGSLLDAHPEAIIAHEQDALRYLQNGFGRTQLFHLLLENSRRYGEAGRDWNVYSYRVPGQWQGRFRRLRVIGDKKGALSTLRLDRNPGLQEKLRRVAGVPVKYVHVVRNPYDNISTMLRDGVFDWKSGGRGRDLKRNIEDYFALCEAMRRFVERTDPSEVFEVRHEEIVSDPERELRRLCASLDLEASEDYLRDCSGMVFRAPSRSREKVEWTPEDVEYVRRRSEEFGFLRGYSYED</sequence>
<keyword evidence="3" id="KW-1185">Reference proteome</keyword>
<keyword evidence="1 2" id="KW-0808">Transferase</keyword>